<accession>A0A1I5LPK6</accession>
<gene>
    <name evidence="2" type="ORF">SAMN05216234_103127</name>
</gene>
<dbReference type="EMBL" id="FOXB01000003">
    <property type="protein sequence ID" value="SFO99304.1"/>
    <property type="molecule type" value="Genomic_DNA"/>
</dbReference>
<feature type="transmembrane region" description="Helical" evidence="1">
    <location>
        <begin position="80"/>
        <end position="98"/>
    </location>
</feature>
<dbReference type="Proteomes" id="UP000199227">
    <property type="component" value="Unassembled WGS sequence"/>
</dbReference>
<proteinExistence type="predicted"/>
<sequence>MIRHSSKVQTLFWLFSFSVMIFIWIIWIVVQTFVLSTPQIELPEDRIALIFILYGVLVLFVLAGTVISIFINNKRYTNRFGALFLVIFISFLVGKSIFG</sequence>
<reference evidence="2 3" key="1">
    <citation type="submission" date="2016-10" db="EMBL/GenBank/DDBJ databases">
        <authorList>
            <person name="de Groot N.N."/>
        </authorList>
    </citation>
    <scope>NUCLEOTIDE SEQUENCE [LARGE SCALE GENOMIC DNA]</scope>
    <source>
        <strain evidence="2 3">EP1-55-1</strain>
    </source>
</reference>
<keyword evidence="1" id="KW-1133">Transmembrane helix</keyword>
<dbReference type="STRING" id="223786.SAMN05216234_103127"/>
<feature type="transmembrane region" description="Helical" evidence="1">
    <location>
        <begin position="12"/>
        <end position="35"/>
    </location>
</feature>
<evidence type="ECO:0000256" key="1">
    <source>
        <dbReference type="SAM" id="Phobius"/>
    </source>
</evidence>
<organism evidence="2 3">
    <name type="scientific">Hydrogenimonas thermophila</name>
    <dbReference type="NCBI Taxonomy" id="223786"/>
    <lineage>
        <taxon>Bacteria</taxon>
        <taxon>Pseudomonadati</taxon>
        <taxon>Campylobacterota</taxon>
        <taxon>Epsilonproteobacteria</taxon>
        <taxon>Campylobacterales</taxon>
        <taxon>Hydrogenimonadaceae</taxon>
        <taxon>Hydrogenimonas</taxon>
    </lineage>
</organism>
<name>A0A1I5LPK6_9BACT</name>
<dbReference type="AlphaFoldDB" id="A0A1I5LPK6"/>
<evidence type="ECO:0000313" key="3">
    <source>
        <dbReference type="Proteomes" id="UP000199227"/>
    </source>
</evidence>
<evidence type="ECO:0000313" key="2">
    <source>
        <dbReference type="EMBL" id="SFO99304.1"/>
    </source>
</evidence>
<feature type="transmembrane region" description="Helical" evidence="1">
    <location>
        <begin position="47"/>
        <end position="71"/>
    </location>
</feature>
<protein>
    <submittedName>
        <fullName evidence="2">Uncharacterized protein</fullName>
    </submittedName>
</protein>
<keyword evidence="1" id="KW-0812">Transmembrane</keyword>
<keyword evidence="1" id="KW-0472">Membrane</keyword>
<keyword evidence="3" id="KW-1185">Reference proteome</keyword>